<name>A0A4R4NNB8_9ACTN</name>
<protein>
    <recommendedName>
        <fullName evidence="4">DUF4386 family protein</fullName>
    </recommendedName>
</protein>
<feature type="transmembrane region" description="Helical" evidence="1">
    <location>
        <begin position="6"/>
        <end position="28"/>
    </location>
</feature>
<dbReference type="RefSeq" id="WP_132329033.1">
    <property type="nucleotide sequence ID" value="NZ_SMJZ01000004.1"/>
</dbReference>
<feature type="transmembrane region" description="Helical" evidence="1">
    <location>
        <begin position="169"/>
        <end position="188"/>
    </location>
</feature>
<reference evidence="2 3" key="1">
    <citation type="submission" date="2019-02" db="EMBL/GenBank/DDBJ databases">
        <title>Draft genome sequences of novel Actinobacteria.</title>
        <authorList>
            <person name="Sahin N."/>
            <person name="Ay H."/>
            <person name="Saygin H."/>
        </authorList>
    </citation>
    <scope>NUCLEOTIDE SEQUENCE [LARGE SCALE GENOMIC DNA]</scope>
    <source>
        <strain evidence="2 3">KC201</strain>
    </source>
</reference>
<evidence type="ECO:0008006" key="4">
    <source>
        <dbReference type="Google" id="ProtNLM"/>
    </source>
</evidence>
<sequence length="220" mass="22813">MVTMTLIGLAGVAGIAFVLLAIVLNVLYVRAGLPQPTSGQSLDAITEALAGVGKRINAPSVLAPVAWLFTTLFAAGLLAALWRGDQPGSNAWALAGLAGVLMQNATFMVVESLRFGMVAAARHHRGSVAGLWAFCTVLFGFNQVFLAIAVLGFTAAGVSLAFIPAWHAWLGWVSAALLFVSSMAAPYNADGANRIAVTGLLGWLGWASWIVAYSIALLSG</sequence>
<keyword evidence="1" id="KW-0812">Transmembrane</keyword>
<keyword evidence="3" id="KW-1185">Reference proteome</keyword>
<feature type="transmembrane region" description="Helical" evidence="1">
    <location>
        <begin position="195"/>
        <end position="218"/>
    </location>
</feature>
<feature type="transmembrane region" description="Helical" evidence="1">
    <location>
        <begin position="90"/>
        <end position="110"/>
    </location>
</feature>
<dbReference type="AlphaFoldDB" id="A0A4R4NNB8"/>
<keyword evidence="1" id="KW-1133">Transmembrane helix</keyword>
<evidence type="ECO:0000313" key="2">
    <source>
        <dbReference type="EMBL" id="TDC10991.1"/>
    </source>
</evidence>
<gene>
    <name evidence="2" type="ORF">E1267_01985</name>
</gene>
<comment type="caution">
    <text evidence="2">The sequence shown here is derived from an EMBL/GenBank/DDBJ whole genome shotgun (WGS) entry which is preliminary data.</text>
</comment>
<feature type="transmembrane region" description="Helical" evidence="1">
    <location>
        <begin position="61"/>
        <end position="84"/>
    </location>
</feature>
<dbReference type="Proteomes" id="UP000295157">
    <property type="component" value="Unassembled WGS sequence"/>
</dbReference>
<evidence type="ECO:0000256" key="1">
    <source>
        <dbReference type="SAM" id="Phobius"/>
    </source>
</evidence>
<proteinExistence type="predicted"/>
<feature type="transmembrane region" description="Helical" evidence="1">
    <location>
        <begin position="131"/>
        <end position="163"/>
    </location>
</feature>
<keyword evidence="1" id="KW-0472">Membrane</keyword>
<accession>A0A4R4NNB8</accession>
<organism evidence="2 3">
    <name type="scientific">Nonomuraea longispora</name>
    <dbReference type="NCBI Taxonomy" id="1848320"/>
    <lineage>
        <taxon>Bacteria</taxon>
        <taxon>Bacillati</taxon>
        <taxon>Actinomycetota</taxon>
        <taxon>Actinomycetes</taxon>
        <taxon>Streptosporangiales</taxon>
        <taxon>Streptosporangiaceae</taxon>
        <taxon>Nonomuraea</taxon>
    </lineage>
</organism>
<dbReference type="OrthoDB" id="3699675at2"/>
<evidence type="ECO:0000313" key="3">
    <source>
        <dbReference type="Proteomes" id="UP000295157"/>
    </source>
</evidence>
<dbReference type="EMBL" id="SMJZ01000004">
    <property type="protein sequence ID" value="TDC10991.1"/>
    <property type="molecule type" value="Genomic_DNA"/>
</dbReference>